<gene>
    <name evidence="4" type="ORF">L798_09640</name>
</gene>
<dbReference type="STRING" id="136037.A0A067RBZ9"/>
<feature type="transmembrane region" description="Helical" evidence="2">
    <location>
        <begin position="500"/>
        <end position="522"/>
    </location>
</feature>
<feature type="transmembrane region" description="Helical" evidence="2">
    <location>
        <begin position="323"/>
        <end position="351"/>
    </location>
</feature>
<dbReference type="PANTHER" id="PTHR10796:SF130">
    <property type="entry name" value="PATCHED DOMAIN-CONTAINING PROTEIN 3-LIKE PROTEIN"/>
    <property type="match status" value="1"/>
</dbReference>
<keyword evidence="2" id="KW-0472">Membrane</keyword>
<feature type="transmembrane region" description="Helical" evidence="2">
    <location>
        <begin position="297"/>
        <end position="316"/>
    </location>
</feature>
<dbReference type="EMBL" id="KK852804">
    <property type="protein sequence ID" value="KDR16223.1"/>
    <property type="molecule type" value="Genomic_DNA"/>
</dbReference>
<accession>A0A067RBZ9</accession>
<sequence>MATYKQSTQRKWFRDLSARWSSNFDLVFYRTGKAIGTRPLVFLLLSLTLCLVSSLGLLLWKEEVDDIQLFMPIDSHVRRDAAWVERNFRDEMRFESVIVEAENVLTPSVLASIAELETAVRSIVAAGHDWTDVCARYLTWFPHVNESEVTDEIHEYMKDYEFQDSCIYQSVLRIWTSNGTMDTVFKLDQEAIMRNITHAINVTETSHGKFSNVLERVEPLLSGIRWDNQGNVIGAKATILNWILKKTNKWSPDWELEFIQNVLFSNRTLPPGMKIYAVSTRSYLDFLQQVLQNNQTVLFAGFTLIIVYVMVMLGRFNSVEQRVYLSLLGVSVVGQSILASYGLCFYMGFFWGPIHPILPFLLLGVGVDNSFVIMQYLDNLNKEDKVTSVPERLGQTLRQAGVSITVTSLTDIFAFAIGTSTIMPFLRSFCVFAATGIFFLYVFEILFFVSCLAIDEMRLQKNRDGCICVVHRNWKPNECSQQNIQKMVFKKYVGPTLMKTPVKVCIIIGTLLLFGLNVWFVLKVEQKFDPMWYLNSESYPIQYNNKLNEHFPEYGKRAGIYLGSEINYFRDKDKLYELYTRLENNPYINKGTLDFWYIKFQNWLSEEIATESLPSDEDEMKSYISEFLLMSQNGQKYIKDVKFSAFPFGDYNITASQIPIQHILMNTTTQQVKAMESVREIIKSVNFSVESIVSYSPEYVSWTANKIIGDELLRNLGLTICAVAAVTLILIQNLQTSFWVICCVVFTVVDLVGSMYWLGLTIEISTSIMILLCAGLAVDYSAHIGNEFMHLQGTRHEKAIKTLVMIGSAVLNGGLSTFLAFVLLGGSDSYLFTTFFKLFTGVVVFGLFHALVFLPVALSWFGPLAQKNVEKETSQHFTVPVESKNGYYQSNNITKEDVSTSKYSLKALEDGGINQLSSLIIKTHPCNLSDSGYNSKSPSGSSEGS</sequence>
<evidence type="ECO:0000256" key="2">
    <source>
        <dbReference type="SAM" id="Phobius"/>
    </source>
</evidence>
<dbReference type="eggNOG" id="KOG1933">
    <property type="taxonomic scope" value="Eukaryota"/>
</dbReference>
<feature type="transmembrane region" description="Helical" evidence="2">
    <location>
        <begin position="764"/>
        <end position="782"/>
    </location>
</feature>
<keyword evidence="5" id="KW-1185">Reference proteome</keyword>
<evidence type="ECO:0000313" key="5">
    <source>
        <dbReference type="Proteomes" id="UP000027135"/>
    </source>
</evidence>
<feature type="domain" description="SSD" evidence="3">
    <location>
        <begin position="294"/>
        <end position="454"/>
    </location>
</feature>
<evidence type="ECO:0000259" key="3">
    <source>
        <dbReference type="PROSITE" id="PS50156"/>
    </source>
</evidence>
<dbReference type="OrthoDB" id="6510177at2759"/>
<dbReference type="Pfam" id="PF12349">
    <property type="entry name" value="Sterol-sensing"/>
    <property type="match status" value="1"/>
</dbReference>
<dbReference type="Proteomes" id="UP000027135">
    <property type="component" value="Unassembled WGS sequence"/>
</dbReference>
<organism evidence="4 5">
    <name type="scientific">Zootermopsis nevadensis</name>
    <name type="common">Dampwood termite</name>
    <dbReference type="NCBI Taxonomy" id="136037"/>
    <lineage>
        <taxon>Eukaryota</taxon>
        <taxon>Metazoa</taxon>
        <taxon>Ecdysozoa</taxon>
        <taxon>Arthropoda</taxon>
        <taxon>Hexapoda</taxon>
        <taxon>Insecta</taxon>
        <taxon>Pterygota</taxon>
        <taxon>Neoptera</taxon>
        <taxon>Polyneoptera</taxon>
        <taxon>Dictyoptera</taxon>
        <taxon>Blattodea</taxon>
        <taxon>Blattoidea</taxon>
        <taxon>Termitoidae</taxon>
        <taxon>Termopsidae</taxon>
        <taxon>Zootermopsis</taxon>
    </lineage>
</organism>
<dbReference type="OMA" id="FWVICCV"/>
<feature type="transmembrane region" description="Helical" evidence="2">
    <location>
        <begin position="40"/>
        <end position="60"/>
    </location>
</feature>
<protein>
    <submittedName>
        <fullName evidence="4">Patched domain-containing protein 3</fullName>
    </submittedName>
</protein>
<feature type="transmembrane region" description="Helical" evidence="2">
    <location>
        <begin position="803"/>
        <end position="826"/>
    </location>
</feature>
<feature type="transmembrane region" description="Helical" evidence="2">
    <location>
        <begin position="397"/>
        <end position="419"/>
    </location>
</feature>
<feature type="transmembrane region" description="Helical" evidence="2">
    <location>
        <begin position="425"/>
        <end position="454"/>
    </location>
</feature>
<reference evidence="4 5" key="1">
    <citation type="journal article" date="2014" name="Nat. Commun.">
        <title>Molecular traces of alternative social organization in a termite genome.</title>
        <authorList>
            <person name="Terrapon N."/>
            <person name="Li C."/>
            <person name="Robertson H.M."/>
            <person name="Ji L."/>
            <person name="Meng X."/>
            <person name="Booth W."/>
            <person name="Chen Z."/>
            <person name="Childers C.P."/>
            <person name="Glastad K.M."/>
            <person name="Gokhale K."/>
            <person name="Gowin J."/>
            <person name="Gronenberg W."/>
            <person name="Hermansen R.A."/>
            <person name="Hu H."/>
            <person name="Hunt B.G."/>
            <person name="Huylmans A.K."/>
            <person name="Khalil S.M."/>
            <person name="Mitchell R.D."/>
            <person name="Munoz-Torres M.C."/>
            <person name="Mustard J.A."/>
            <person name="Pan H."/>
            <person name="Reese J.T."/>
            <person name="Scharf M.E."/>
            <person name="Sun F."/>
            <person name="Vogel H."/>
            <person name="Xiao J."/>
            <person name="Yang W."/>
            <person name="Yang Z."/>
            <person name="Yang Z."/>
            <person name="Zhou J."/>
            <person name="Zhu J."/>
            <person name="Brent C.S."/>
            <person name="Elsik C.G."/>
            <person name="Goodisman M.A."/>
            <person name="Liberles D.A."/>
            <person name="Roe R.M."/>
            <person name="Vargo E.L."/>
            <person name="Vilcinskas A."/>
            <person name="Wang J."/>
            <person name="Bornberg-Bauer E."/>
            <person name="Korb J."/>
            <person name="Zhang G."/>
            <person name="Liebig J."/>
        </authorList>
    </citation>
    <scope>NUCLEOTIDE SEQUENCE [LARGE SCALE GENOMIC DNA]</scope>
    <source>
        <tissue evidence="4">Whole organism</tissue>
    </source>
</reference>
<dbReference type="InterPro" id="IPR053958">
    <property type="entry name" value="HMGCR/SNAP/NPC1-like_SSD"/>
</dbReference>
<keyword evidence="2" id="KW-1133">Transmembrane helix</keyword>
<dbReference type="SUPFAM" id="SSF82866">
    <property type="entry name" value="Multidrug efflux transporter AcrB transmembrane domain"/>
    <property type="match status" value="2"/>
</dbReference>
<dbReference type="PANTHER" id="PTHR10796">
    <property type="entry name" value="PATCHED-RELATED"/>
    <property type="match status" value="1"/>
</dbReference>
<dbReference type="InParanoid" id="A0A067RBZ9"/>
<dbReference type="AlphaFoldDB" id="A0A067RBZ9"/>
<proteinExistence type="inferred from homology"/>
<feature type="transmembrane region" description="Helical" evidence="2">
    <location>
        <begin position="838"/>
        <end position="861"/>
    </location>
</feature>
<evidence type="ECO:0000256" key="1">
    <source>
        <dbReference type="ARBA" id="ARBA00005585"/>
    </source>
</evidence>
<dbReference type="GO" id="GO:0016020">
    <property type="term" value="C:membrane"/>
    <property type="evidence" value="ECO:0007669"/>
    <property type="project" value="TreeGrafter"/>
</dbReference>
<feature type="transmembrane region" description="Helical" evidence="2">
    <location>
        <begin position="357"/>
        <end position="377"/>
    </location>
</feature>
<feature type="transmembrane region" description="Helical" evidence="2">
    <location>
        <begin position="738"/>
        <end position="758"/>
    </location>
</feature>
<dbReference type="Gene3D" id="1.20.1640.10">
    <property type="entry name" value="Multidrug efflux transporter AcrB transmembrane domain"/>
    <property type="match status" value="2"/>
</dbReference>
<evidence type="ECO:0000313" key="4">
    <source>
        <dbReference type="EMBL" id="KDR16223.1"/>
    </source>
</evidence>
<name>A0A067RBZ9_ZOONE</name>
<comment type="similarity">
    <text evidence="1">Belongs to the patched family.</text>
</comment>
<dbReference type="InterPro" id="IPR000731">
    <property type="entry name" value="SSD"/>
</dbReference>
<keyword evidence="2" id="KW-0812">Transmembrane</keyword>
<dbReference type="PROSITE" id="PS50156">
    <property type="entry name" value="SSD"/>
    <property type="match status" value="1"/>
</dbReference>
<feature type="transmembrane region" description="Helical" evidence="2">
    <location>
        <begin position="712"/>
        <end position="731"/>
    </location>
</feature>
<dbReference type="InterPro" id="IPR051697">
    <property type="entry name" value="Patched_domain-protein"/>
</dbReference>